<feature type="transmembrane region" description="Helical" evidence="4">
    <location>
        <begin position="82"/>
        <end position="110"/>
    </location>
</feature>
<protein>
    <submittedName>
        <fullName evidence="6">Tetratricopeptide repeat protein</fullName>
    </submittedName>
</protein>
<keyword evidence="5" id="KW-0732">Signal</keyword>
<dbReference type="SMART" id="SM00028">
    <property type="entry name" value="TPR"/>
    <property type="match status" value="3"/>
</dbReference>
<dbReference type="Pfam" id="PF13374">
    <property type="entry name" value="TPR_10"/>
    <property type="match status" value="3"/>
</dbReference>
<comment type="caution">
    <text evidence="6">The sequence shown here is derived from an EMBL/GenBank/DDBJ whole genome shotgun (WGS) entry which is preliminary data.</text>
</comment>
<dbReference type="PANTHER" id="PTHR45641">
    <property type="entry name" value="TETRATRICOPEPTIDE REPEAT PROTEIN (AFU_ORTHOLOGUE AFUA_6G03870)"/>
    <property type="match status" value="1"/>
</dbReference>
<dbReference type="EMBL" id="JACZHT010000008">
    <property type="protein sequence ID" value="MBE1237868.1"/>
    <property type="molecule type" value="Genomic_DNA"/>
</dbReference>
<dbReference type="SUPFAM" id="SSF48452">
    <property type="entry name" value="TPR-like"/>
    <property type="match status" value="2"/>
</dbReference>
<keyword evidence="4" id="KW-0472">Membrane</keyword>
<evidence type="ECO:0000313" key="6">
    <source>
        <dbReference type="EMBL" id="MBE1237868.1"/>
    </source>
</evidence>
<evidence type="ECO:0000256" key="2">
    <source>
        <dbReference type="ARBA" id="ARBA00022803"/>
    </source>
</evidence>
<dbReference type="InterPro" id="IPR011990">
    <property type="entry name" value="TPR-like_helical_dom_sf"/>
</dbReference>
<evidence type="ECO:0000313" key="7">
    <source>
        <dbReference type="Proteomes" id="UP000631034"/>
    </source>
</evidence>
<feature type="signal peptide" evidence="5">
    <location>
        <begin position="1"/>
        <end position="25"/>
    </location>
</feature>
<feature type="chain" id="PRO_5035157189" evidence="5">
    <location>
        <begin position="26"/>
        <end position="496"/>
    </location>
</feature>
<keyword evidence="4" id="KW-1133">Transmembrane helix</keyword>
<evidence type="ECO:0000256" key="1">
    <source>
        <dbReference type="ARBA" id="ARBA00022737"/>
    </source>
</evidence>
<sequence>MPRGIALFLAAVLCVILAATSEGLAGDNQPGQERSGNDSLATRVETLEQRLQLKDMEVRLHQLETENLDRHLEADRFWSSSAISAAALIVGLSAIVVTGAGIFSSVLAWLTFRRSDEAKKHEEEAKRCAEESRKHLKDAQESAQSVSELVGDIPIQTGEVIEPEAGRKTESIIEMPDAIASLRAFAIDASNKENWPASIELWKQVLGMLLSKTGDVNRAQINEARSRLGVALGIFGSQERSKPHLLESVALFLTVSNDLQRQREPLENASTQNNLGNALSALGELENTAEFFEEAEEAYRAAIIEYERMGLHFDVAATQNNLGNALYRLGKQQGDPERLNEALKIYNAALQVLSPEQTPVPWGNAMNGMGNALHELGVLTENTGYLGEAEEALRSAMKVRARAQSPRDWAMTQNNLGNVLRTLGEREAGTERLEEAATCYRNALQVFHGNSAPYYLEHTSESLEKVEALIRSRNNGGGDDNRDNGGNGNTPPPTDQ</sequence>
<dbReference type="AlphaFoldDB" id="A0A8J6Z172"/>
<dbReference type="Gene3D" id="1.25.40.10">
    <property type="entry name" value="Tetratricopeptide repeat domain"/>
    <property type="match status" value="2"/>
</dbReference>
<evidence type="ECO:0000256" key="5">
    <source>
        <dbReference type="SAM" id="SignalP"/>
    </source>
</evidence>
<dbReference type="InterPro" id="IPR019734">
    <property type="entry name" value="TPR_rpt"/>
</dbReference>
<feature type="region of interest" description="Disordered" evidence="3">
    <location>
        <begin position="470"/>
        <end position="496"/>
    </location>
</feature>
<proteinExistence type="predicted"/>
<organism evidence="6 7">
    <name type="scientific">Phaeovibrio sulfidiphilus</name>
    <dbReference type="NCBI Taxonomy" id="1220600"/>
    <lineage>
        <taxon>Bacteria</taxon>
        <taxon>Pseudomonadati</taxon>
        <taxon>Pseudomonadota</taxon>
        <taxon>Alphaproteobacteria</taxon>
        <taxon>Rhodospirillales</taxon>
        <taxon>Rhodospirillaceae</taxon>
        <taxon>Phaeovibrio</taxon>
    </lineage>
</organism>
<evidence type="ECO:0000256" key="4">
    <source>
        <dbReference type="SAM" id="Phobius"/>
    </source>
</evidence>
<keyword evidence="1" id="KW-0677">Repeat</keyword>
<keyword evidence="4" id="KW-0812">Transmembrane</keyword>
<evidence type="ECO:0000256" key="3">
    <source>
        <dbReference type="SAM" id="MobiDB-lite"/>
    </source>
</evidence>
<accession>A0A8J6Z172</accession>
<gene>
    <name evidence="6" type="ORF">IHV25_09455</name>
</gene>
<dbReference type="Proteomes" id="UP000631034">
    <property type="component" value="Unassembled WGS sequence"/>
</dbReference>
<reference evidence="6" key="1">
    <citation type="submission" date="2020-10" db="EMBL/GenBank/DDBJ databases">
        <title>Genome sequence of the unusual species of purple photosynthetic bacteria, Phaeovibrio sulfidiphilus DSM 23193, type strain.</title>
        <authorList>
            <person name="Kyndt J.A."/>
            <person name="Meyer T.E."/>
        </authorList>
    </citation>
    <scope>NUCLEOTIDE SEQUENCE</scope>
    <source>
        <strain evidence="6">DSM 23193</strain>
    </source>
</reference>
<keyword evidence="7" id="KW-1185">Reference proteome</keyword>
<dbReference type="PANTHER" id="PTHR45641:SF19">
    <property type="entry name" value="NEPHROCYSTIN-3"/>
    <property type="match status" value="1"/>
</dbReference>
<name>A0A8J6Z172_9PROT</name>
<keyword evidence="2" id="KW-0802">TPR repeat</keyword>
<dbReference type="RefSeq" id="WP_192534880.1">
    <property type="nucleotide sequence ID" value="NZ_JACZHT010000008.1"/>
</dbReference>